<dbReference type="SUPFAM" id="SSF88713">
    <property type="entry name" value="Glycoside hydrolase/deacetylase"/>
    <property type="match status" value="1"/>
</dbReference>
<feature type="compositionally biased region" description="Polar residues" evidence="1">
    <location>
        <begin position="149"/>
        <end position="159"/>
    </location>
</feature>
<sequence length="495" mass="51056">MFRGIITGLFFGSIVGLFLAAVFSLVTPLPSDVAVPQAPEPAATQPAAIAEPDFPDASAADAPVEADSQAQTPVPAETEVSPPVADVTSAPKPAPAEVEDAPVAPIENVTAEVALEEDTPVLPNPQARPITTPGEETEPSISVDPAQPVSPTDIETQAFGSADTAEDAAPQPEVAIESGPAQTPPSEAAQITPDATEETPPAVDVTVDVAPEMTAPEESPSLLQPVPGLLAGADERRSTRLPTVADAGAEPAESAALQNGEVNGKELHEDPPLVAYATPYEDVAGKPIMSVVLLDNPAAGVAELKSLADFPLPLSIAVDALSEGAATRSKKLRDAGFEVLALVNLPSGATPSDVSLNLTAQIANVPEAVAIMDGLQGGLQDTREIADQVIDYALSSGHGLVFQPKGLNTSQKLALREGVGTATVFRDFDGSGQTEVVIRRFFDQAAFKARQNEAVLMMGRLESSTIAALASWALQDRANTVTVAPVSALLQLVMQ</sequence>
<organism evidence="2 3">
    <name type="scientific">Cognatishimia maritima</name>
    <dbReference type="NCBI Taxonomy" id="870908"/>
    <lineage>
        <taxon>Bacteria</taxon>
        <taxon>Pseudomonadati</taxon>
        <taxon>Pseudomonadota</taxon>
        <taxon>Alphaproteobacteria</taxon>
        <taxon>Rhodobacterales</taxon>
        <taxon>Paracoccaceae</taxon>
        <taxon>Cognatishimia</taxon>
    </lineage>
</organism>
<protein>
    <submittedName>
        <fullName evidence="2">Uncharacterized conserved protein YibQ, putative polysaccharide deacetylase 2 family</fullName>
    </submittedName>
</protein>
<dbReference type="RefSeq" id="WP_072790246.1">
    <property type="nucleotide sequence ID" value="NZ_FQWM01000001.1"/>
</dbReference>
<evidence type="ECO:0000313" key="2">
    <source>
        <dbReference type="EMBL" id="SHG36728.1"/>
    </source>
</evidence>
<dbReference type="OrthoDB" id="7658418at2"/>
<dbReference type="STRING" id="870908.SAMN04488044_0578"/>
<reference evidence="3" key="1">
    <citation type="submission" date="2016-11" db="EMBL/GenBank/DDBJ databases">
        <authorList>
            <person name="Varghese N."/>
            <person name="Submissions S."/>
        </authorList>
    </citation>
    <scope>NUCLEOTIDE SEQUENCE [LARGE SCALE GENOMIC DNA]</scope>
    <source>
        <strain evidence="3">DSM 28223</strain>
    </source>
</reference>
<gene>
    <name evidence="2" type="ORF">SAMN04488044_0578</name>
</gene>
<dbReference type="Pfam" id="PF04748">
    <property type="entry name" value="Polysacc_deac_2"/>
    <property type="match status" value="1"/>
</dbReference>
<keyword evidence="3" id="KW-1185">Reference proteome</keyword>
<dbReference type="CDD" id="cd10936">
    <property type="entry name" value="CE4_DAC2"/>
    <property type="match status" value="1"/>
</dbReference>
<dbReference type="EMBL" id="FQWM01000001">
    <property type="protein sequence ID" value="SHG36728.1"/>
    <property type="molecule type" value="Genomic_DNA"/>
</dbReference>
<evidence type="ECO:0000313" key="3">
    <source>
        <dbReference type="Proteomes" id="UP000184211"/>
    </source>
</evidence>
<dbReference type="AlphaFoldDB" id="A0A1M5J839"/>
<feature type="compositionally biased region" description="Low complexity" evidence="1">
    <location>
        <begin position="53"/>
        <end position="63"/>
    </location>
</feature>
<dbReference type="GO" id="GO:0005975">
    <property type="term" value="P:carbohydrate metabolic process"/>
    <property type="evidence" value="ECO:0007669"/>
    <property type="project" value="InterPro"/>
</dbReference>
<dbReference type="InterPro" id="IPR006837">
    <property type="entry name" value="Divergent_DAC"/>
</dbReference>
<accession>A0A1M5J839</accession>
<dbReference type="Gene3D" id="3.20.20.370">
    <property type="entry name" value="Glycoside hydrolase/deacetylase"/>
    <property type="match status" value="1"/>
</dbReference>
<name>A0A1M5J839_9RHOB</name>
<dbReference type="Proteomes" id="UP000184211">
    <property type="component" value="Unassembled WGS sequence"/>
</dbReference>
<proteinExistence type="predicted"/>
<evidence type="ECO:0000256" key="1">
    <source>
        <dbReference type="SAM" id="MobiDB-lite"/>
    </source>
</evidence>
<feature type="region of interest" description="Disordered" evidence="1">
    <location>
        <begin position="53"/>
        <end position="201"/>
    </location>
</feature>
<dbReference type="InterPro" id="IPR011330">
    <property type="entry name" value="Glyco_hydro/deAcase_b/a-brl"/>
</dbReference>